<evidence type="ECO:0000313" key="3">
    <source>
        <dbReference type="Proteomes" id="UP000619761"/>
    </source>
</evidence>
<dbReference type="InterPro" id="IPR027417">
    <property type="entry name" value="P-loop_NTPase"/>
</dbReference>
<name>A0ABQ3B8T0_9GAMM</name>
<dbReference type="SUPFAM" id="SSF52540">
    <property type="entry name" value="P-loop containing nucleoside triphosphate hydrolases"/>
    <property type="match status" value="1"/>
</dbReference>
<dbReference type="PROSITE" id="PS51257">
    <property type="entry name" value="PROKAR_LIPOPROTEIN"/>
    <property type="match status" value="1"/>
</dbReference>
<evidence type="ECO:0000313" key="2">
    <source>
        <dbReference type="EMBL" id="GGY84233.1"/>
    </source>
</evidence>
<dbReference type="InterPro" id="IPR002586">
    <property type="entry name" value="CobQ/CobB/MinD/ParA_Nub-bd_dom"/>
</dbReference>
<sequence length="265" mass="29566">MYTTMNKSPFINKVKTDSEPLVAIQLLSACRILVINGKGGSGKTTLSTNLAAWLAQRGQTTVLVDADPQASASYWLASRSPDLPKIHGVKIAHNTRTTLSFQWRAPKSTRWLITDAPPGLSDIALNDIIQNHDLILVPVLPSDIDIRAGAKFIGNMLLTQAMRKQRRPIAVIANRVKHQTHAWQRLQKFLLSLNIPYPATLRDTQNYIKAYSEGCGISDYSQQSHARDRQDWDLLLRWLDAQGFSADLLDSQTDQKSIHSLSNVS</sequence>
<dbReference type="Gene3D" id="3.40.50.300">
    <property type="entry name" value="P-loop containing nucleotide triphosphate hydrolases"/>
    <property type="match status" value="1"/>
</dbReference>
<keyword evidence="3" id="KW-1185">Reference proteome</keyword>
<comment type="caution">
    <text evidence="2">The sequence shown here is derived from an EMBL/GenBank/DDBJ whole genome shotgun (WGS) entry which is preliminary data.</text>
</comment>
<reference evidence="3" key="1">
    <citation type="journal article" date="2019" name="Int. J. Syst. Evol. Microbiol.">
        <title>The Global Catalogue of Microorganisms (GCM) 10K type strain sequencing project: providing services to taxonomists for standard genome sequencing and annotation.</title>
        <authorList>
            <consortium name="The Broad Institute Genomics Platform"/>
            <consortium name="The Broad Institute Genome Sequencing Center for Infectious Disease"/>
            <person name="Wu L."/>
            <person name="Ma J."/>
        </authorList>
    </citation>
    <scope>NUCLEOTIDE SEQUENCE [LARGE SCALE GENOMIC DNA]</scope>
    <source>
        <strain evidence="3">KCTC 32239</strain>
    </source>
</reference>
<dbReference type="Pfam" id="PF01656">
    <property type="entry name" value="CbiA"/>
    <property type="match status" value="1"/>
</dbReference>
<evidence type="ECO:0000259" key="1">
    <source>
        <dbReference type="Pfam" id="PF01656"/>
    </source>
</evidence>
<feature type="domain" description="CobQ/CobB/MinD/ParA nucleotide binding" evidence="1">
    <location>
        <begin position="32"/>
        <end position="214"/>
    </location>
</feature>
<dbReference type="CDD" id="cd02042">
    <property type="entry name" value="ParAB_family"/>
    <property type="match status" value="1"/>
</dbReference>
<dbReference type="InterPro" id="IPR050678">
    <property type="entry name" value="DNA_Partitioning_ATPase"/>
</dbReference>
<proteinExistence type="predicted"/>
<protein>
    <submittedName>
        <fullName evidence="2">Chromosome partitioning protein ParA</fullName>
    </submittedName>
</protein>
<dbReference type="Proteomes" id="UP000619761">
    <property type="component" value="Unassembled WGS sequence"/>
</dbReference>
<dbReference type="PANTHER" id="PTHR13696">
    <property type="entry name" value="P-LOOP CONTAINING NUCLEOSIDE TRIPHOSPHATE HYDROLASE"/>
    <property type="match status" value="1"/>
</dbReference>
<organism evidence="2 3">
    <name type="scientific">Cellvibrio zantedeschiae</name>
    <dbReference type="NCBI Taxonomy" id="1237077"/>
    <lineage>
        <taxon>Bacteria</taxon>
        <taxon>Pseudomonadati</taxon>
        <taxon>Pseudomonadota</taxon>
        <taxon>Gammaproteobacteria</taxon>
        <taxon>Cellvibrionales</taxon>
        <taxon>Cellvibrionaceae</taxon>
        <taxon>Cellvibrio</taxon>
    </lineage>
</organism>
<dbReference type="EMBL" id="BMYZ01000003">
    <property type="protein sequence ID" value="GGY84233.1"/>
    <property type="molecule type" value="Genomic_DNA"/>
</dbReference>
<dbReference type="PANTHER" id="PTHR13696:SF96">
    <property type="entry name" value="COBQ_COBB_MIND_PARA NUCLEOTIDE BINDING DOMAIN-CONTAINING PROTEIN"/>
    <property type="match status" value="1"/>
</dbReference>
<accession>A0ABQ3B8T0</accession>
<gene>
    <name evidence="2" type="ORF">GCM10011613_31440</name>
</gene>